<feature type="domain" description="Fe2OG dioxygenase" evidence="8">
    <location>
        <begin position="78"/>
        <end position="179"/>
    </location>
</feature>
<dbReference type="eggNOG" id="COG3128">
    <property type="taxonomic scope" value="Bacteria"/>
</dbReference>
<dbReference type="Pfam" id="PF13640">
    <property type="entry name" value="2OG-FeII_Oxy_3"/>
    <property type="match status" value="1"/>
</dbReference>
<dbReference type="InterPro" id="IPR044862">
    <property type="entry name" value="Pro_4_hyd_alph_FE2OG_OXY"/>
</dbReference>
<protein>
    <submittedName>
        <fullName evidence="9">PKHD-type hydroxylase</fullName>
    </submittedName>
</protein>
<feature type="binding site" evidence="7">
    <location>
        <position position="160"/>
    </location>
    <ligand>
        <name>Fe cation</name>
        <dbReference type="ChEBI" id="CHEBI:24875"/>
    </ligand>
</feature>
<dbReference type="NCBIfam" id="NF003975">
    <property type="entry name" value="PRK05467.1-4"/>
    <property type="match status" value="1"/>
</dbReference>
<feature type="binding site" evidence="7">
    <location>
        <position position="98"/>
    </location>
    <ligand>
        <name>Fe cation</name>
        <dbReference type="ChEBI" id="CHEBI:24875"/>
    </ligand>
</feature>
<dbReference type="PANTHER" id="PTHR41536:SF1">
    <property type="entry name" value="PKHD-TYPE HYDROXYLASE YBIX"/>
    <property type="match status" value="1"/>
</dbReference>
<dbReference type="InterPro" id="IPR006620">
    <property type="entry name" value="Pro_4_hyd_alph"/>
</dbReference>
<evidence type="ECO:0000256" key="4">
    <source>
        <dbReference type="ARBA" id="ARBA00022964"/>
    </source>
</evidence>
<dbReference type="NCBIfam" id="NF003974">
    <property type="entry name" value="PRK05467.1-3"/>
    <property type="match status" value="1"/>
</dbReference>
<dbReference type="Gene3D" id="2.60.120.620">
    <property type="entry name" value="q2cbj1_9rhob like domain"/>
    <property type="match status" value="1"/>
</dbReference>
<dbReference type="STRING" id="435.A0U92_15985"/>
<dbReference type="GO" id="GO:0006974">
    <property type="term" value="P:DNA damage response"/>
    <property type="evidence" value="ECO:0007669"/>
    <property type="project" value="TreeGrafter"/>
</dbReference>
<dbReference type="InterPro" id="IPR041097">
    <property type="entry name" value="PKHD_C"/>
</dbReference>
<evidence type="ECO:0000256" key="2">
    <source>
        <dbReference type="ARBA" id="ARBA00022723"/>
    </source>
</evidence>
<keyword evidence="5 7" id="KW-0560">Oxidoreductase</keyword>
<dbReference type="OrthoDB" id="9812472at2"/>
<evidence type="ECO:0000256" key="5">
    <source>
        <dbReference type="ARBA" id="ARBA00023002"/>
    </source>
</evidence>
<feature type="binding site" evidence="7">
    <location>
        <position position="96"/>
    </location>
    <ligand>
        <name>Fe cation</name>
        <dbReference type="ChEBI" id="CHEBI:24875"/>
    </ligand>
</feature>
<evidence type="ECO:0000313" key="9">
    <source>
        <dbReference type="EMBL" id="AQS86006.1"/>
    </source>
</evidence>
<sequence length="229" mass="25924">MLLHIPKVLNTEELAQCRAVMDTADWSDGKVTAGQQSAKAKNNLQLPLNHPEHRTLADLVLRALGRNPLFNSAVIPLRVVPPLFNRYDPDMEFRAHVDNAVRPIPGSGGMRIRTDVSSTLFLNDPEDYEGGELVIYDESGTREVKLPAGDMIVYDTTVLHSVEPVTRGSRLASFFWTQSMVRDESRRRVLFTLDQQIMDLRSRLPDDDPAILGLVNVYHNLMRQWCDVM</sequence>
<evidence type="ECO:0000256" key="1">
    <source>
        <dbReference type="ARBA" id="ARBA00001961"/>
    </source>
</evidence>
<accession>A0A1U9KJS7</accession>
<comment type="cofactor">
    <cofactor evidence="1 7">
        <name>L-ascorbate</name>
        <dbReference type="ChEBI" id="CHEBI:38290"/>
    </cofactor>
</comment>
<dbReference type="PANTHER" id="PTHR41536">
    <property type="entry name" value="PKHD-TYPE HYDROXYLASE YBIX"/>
    <property type="match status" value="1"/>
</dbReference>
<evidence type="ECO:0000256" key="6">
    <source>
        <dbReference type="ARBA" id="ARBA00023004"/>
    </source>
</evidence>
<comment type="cofactor">
    <cofactor evidence="7">
        <name>Fe(2+)</name>
        <dbReference type="ChEBI" id="CHEBI:29033"/>
    </cofactor>
    <text evidence="7">Binds 1 Fe(2+) ion per subunit.</text>
</comment>
<dbReference type="InterPro" id="IPR005123">
    <property type="entry name" value="Oxoglu/Fe-dep_dioxygenase_dom"/>
</dbReference>
<dbReference type="SMART" id="SM00702">
    <property type="entry name" value="P4Hc"/>
    <property type="match status" value="1"/>
</dbReference>
<dbReference type="InterPro" id="IPR023550">
    <property type="entry name" value="PKHD_hydroxylase"/>
</dbReference>
<reference evidence="9 10" key="1">
    <citation type="submission" date="2016-03" db="EMBL/GenBank/DDBJ databases">
        <title>Acetic acid bacteria sequencing.</title>
        <authorList>
            <person name="Brandt J."/>
            <person name="Jakob F."/>
            <person name="Vogel R.F."/>
        </authorList>
    </citation>
    <scope>NUCLEOTIDE SEQUENCE [LARGE SCALE GENOMIC DNA]</scope>
    <source>
        <strain evidence="9 10">TMW2.1153</strain>
    </source>
</reference>
<name>A0A1U9KJS7_ACEAC</name>
<keyword evidence="3 7" id="KW-0847">Vitamin C</keyword>
<evidence type="ECO:0000256" key="3">
    <source>
        <dbReference type="ARBA" id="ARBA00022896"/>
    </source>
</evidence>
<dbReference type="HAMAP" id="MF_00657">
    <property type="entry name" value="Hydroxyl_YbiX"/>
    <property type="match status" value="1"/>
</dbReference>
<dbReference type="PROSITE" id="PS51471">
    <property type="entry name" value="FE2OG_OXY"/>
    <property type="match status" value="1"/>
</dbReference>
<dbReference type="GO" id="GO:0031418">
    <property type="term" value="F:L-ascorbic acid binding"/>
    <property type="evidence" value="ECO:0007669"/>
    <property type="project" value="UniProtKB-KW"/>
</dbReference>
<dbReference type="SUPFAM" id="SSF51197">
    <property type="entry name" value="Clavaminate synthase-like"/>
    <property type="match status" value="1"/>
</dbReference>
<dbReference type="Pfam" id="PF18331">
    <property type="entry name" value="PKHD_C"/>
    <property type="match status" value="1"/>
</dbReference>
<proteinExistence type="inferred from homology"/>
<keyword evidence="10" id="KW-1185">Reference proteome</keyword>
<dbReference type="EMBL" id="CP014692">
    <property type="protein sequence ID" value="AQS86006.1"/>
    <property type="molecule type" value="Genomic_DNA"/>
</dbReference>
<keyword evidence="4 7" id="KW-0223">Dioxygenase</keyword>
<dbReference type="KEGG" id="aace:A0U92_15985"/>
<dbReference type="AlphaFoldDB" id="A0A1U9KJS7"/>
<dbReference type="GO" id="GO:0006879">
    <property type="term" value="P:intracellular iron ion homeostasis"/>
    <property type="evidence" value="ECO:0007669"/>
    <property type="project" value="TreeGrafter"/>
</dbReference>
<keyword evidence="6 7" id="KW-0408">Iron</keyword>
<dbReference type="GO" id="GO:0016706">
    <property type="term" value="F:2-oxoglutarate-dependent dioxygenase activity"/>
    <property type="evidence" value="ECO:0007669"/>
    <property type="project" value="UniProtKB-UniRule"/>
</dbReference>
<keyword evidence="2 7" id="KW-0479">Metal-binding</keyword>
<gene>
    <name evidence="9" type="ORF">A0U92_15985</name>
</gene>
<feature type="binding site" evidence="7">
    <location>
        <position position="170"/>
    </location>
    <ligand>
        <name>2-oxoglutarate</name>
        <dbReference type="ChEBI" id="CHEBI:16810"/>
    </ligand>
</feature>
<evidence type="ECO:0000259" key="8">
    <source>
        <dbReference type="PROSITE" id="PS51471"/>
    </source>
</evidence>
<organism evidence="9 10">
    <name type="scientific">Acetobacter aceti</name>
    <dbReference type="NCBI Taxonomy" id="435"/>
    <lineage>
        <taxon>Bacteria</taxon>
        <taxon>Pseudomonadati</taxon>
        <taxon>Pseudomonadota</taxon>
        <taxon>Alphaproteobacteria</taxon>
        <taxon>Acetobacterales</taxon>
        <taxon>Acetobacteraceae</taxon>
        <taxon>Acetobacter</taxon>
        <taxon>Acetobacter subgen. Acetobacter</taxon>
    </lineage>
</organism>
<evidence type="ECO:0000313" key="10">
    <source>
        <dbReference type="Proteomes" id="UP000188937"/>
    </source>
</evidence>
<dbReference type="Gene3D" id="4.10.860.20">
    <property type="entry name" value="Rabenosyn, Rab binding domain"/>
    <property type="match status" value="1"/>
</dbReference>
<dbReference type="RefSeq" id="WP_077814011.1">
    <property type="nucleotide sequence ID" value="NZ_CP014692.1"/>
</dbReference>
<dbReference type="GO" id="GO:0005506">
    <property type="term" value="F:iron ion binding"/>
    <property type="evidence" value="ECO:0007669"/>
    <property type="project" value="UniProtKB-UniRule"/>
</dbReference>
<evidence type="ECO:0000256" key="7">
    <source>
        <dbReference type="HAMAP-Rule" id="MF_00657"/>
    </source>
</evidence>
<dbReference type="Proteomes" id="UP000188937">
    <property type="component" value="Chromosome"/>
</dbReference>